<keyword evidence="3" id="KW-0600">Photoreceptor protein</keyword>
<keyword evidence="8" id="KW-0157">Chromophore</keyword>
<reference evidence="19" key="1">
    <citation type="journal article" date="2014" name="Nihon Oyo Dobutsu Konchu Gakkaishi">
        <title>Attraction to Different Wavelength Light Emitting Diodes (LEDs), the Compound Eye Structure, and opsin Genes in Nilaparvata lugens.</title>
        <authorList>
            <person name="Matsumoto Y."/>
            <person name="Wakakuwa M."/>
            <person name="Yukuhiro F."/>
            <person name="Arikawa K."/>
            <person name="Noda H."/>
        </authorList>
    </citation>
    <scope>NUCLEOTIDE SEQUENCE</scope>
</reference>
<keyword evidence="6" id="KW-0681">Retinal protein</keyword>
<dbReference type="Pfam" id="PF00001">
    <property type="entry name" value="7tm_1"/>
    <property type="match status" value="1"/>
</dbReference>
<evidence type="ECO:0000256" key="17">
    <source>
        <dbReference type="SAM" id="Phobius"/>
    </source>
</evidence>
<dbReference type="InterPro" id="IPR001760">
    <property type="entry name" value="Opsin"/>
</dbReference>
<keyword evidence="15" id="KW-0844">Vision</keyword>
<dbReference type="CDD" id="cd15079">
    <property type="entry name" value="7tmA_photoreceptors_insect"/>
    <property type="match status" value="1"/>
</dbReference>
<dbReference type="PROSITE" id="PS50262">
    <property type="entry name" value="G_PROTEIN_RECEP_F1_2"/>
    <property type="match status" value="1"/>
</dbReference>
<dbReference type="PROSITE" id="PS00238">
    <property type="entry name" value="OPSIN"/>
    <property type="match status" value="1"/>
</dbReference>
<keyword evidence="5 16" id="KW-0812">Transmembrane</keyword>
<evidence type="ECO:0000256" key="9">
    <source>
        <dbReference type="ARBA" id="ARBA00023040"/>
    </source>
</evidence>
<keyword evidence="7 17" id="KW-1133">Transmembrane helix</keyword>
<dbReference type="PANTHER" id="PTHR24240">
    <property type="entry name" value="OPSIN"/>
    <property type="match status" value="1"/>
</dbReference>
<dbReference type="PRINTS" id="PR00237">
    <property type="entry name" value="GPCRRHODOPSN"/>
</dbReference>
<evidence type="ECO:0000256" key="13">
    <source>
        <dbReference type="ARBA" id="ARBA00023180"/>
    </source>
</evidence>
<keyword evidence="12 16" id="KW-0675">Receptor</keyword>
<evidence type="ECO:0000256" key="16">
    <source>
        <dbReference type="RuleBase" id="RU000688"/>
    </source>
</evidence>
<evidence type="ECO:0000256" key="7">
    <source>
        <dbReference type="ARBA" id="ARBA00022989"/>
    </source>
</evidence>
<evidence type="ECO:0000313" key="19">
    <source>
        <dbReference type="EMBL" id="BAO03866.1"/>
    </source>
</evidence>
<comment type="similarity">
    <text evidence="2 16">Belongs to the G-protein coupled receptor 1 family.</text>
</comment>
<dbReference type="SMART" id="SM01381">
    <property type="entry name" value="7TM_GPCR_Srsx"/>
    <property type="match status" value="1"/>
</dbReference>
<dbReference type="GO" id="GO:0016020">
    <property type="term" value="C:membrane"/>
    <property type="evidence" value="ECO:0007669"/>
    <property type="project" value="UniProtKB-SubCell"/>
</dbReference>
<dbReference type="GO" id="GO:0007601">
    <property type="term" value="P:visual perception"/>
    <property type="evidence" value="ECO:0007669"/>
    <property type="project" value="UniProtKB-KW"/>
</dbReference>
<proteinExistence type="evidence at transcript level"/>
<evidence type="ECO:0000256" key="1">
    <source>
        <dbReference type="ARBA" id="ARBA00004141"/>
    </source>
</evidence>
<gene>
    <name evidence="19" type="primary">NC_UVop</name>
</gene>
<evidence type="ECO:0000259" key="18">
    <source>
        <dbReference type="PROSITE" id="PS50262"/>
    </source>
</evidence>
<feature type="transmembrane region" description="Helical" evidence="17">
    <location>
        <begin position="95"/>
        <end position="118"/>
    </location>
</feature>
<evidence type="ECO:0000256" key="3">
    <source>
        <dbReference type="ARBA" id="ARBA00022543"/>
    </source>
</evidence>
<dbReference type="PROSITE" id="PS00237">
    <property type="entry name" value="G_PROTEIN_RECEP_F1_1"/>
    <property type="match status" value="1"/>
</dbReference>
<comment type="subcellular location">
    <subcellularLocation>
        <location evidence="1">Membrane</location>
        <topology evidence="1">Multi-pass membrane protein</topology>
    </subcellularLocation>
</comment>
<evidence type="ECO:0000256" key="2">
    <source>
        <dbReference type="ARBA" id="ARBA00010663"/>
    </source>
</evidence>
<evidence type="ECO:0000256" key="11">
    <source>
        <dbReference type="ARBA" id="ARBA00023157"/>
    </source>
</evidence>
<evidence type="ECO:0000256" key="10">
    <source>
        <dbReference type="ARBA" id="ARBA00023136"/>
    </source>
</evidence>
<dbReference type="InterPro" id="IPR027430">
    <property type="entry name" value="Retinal_BS"/>
</dbReference>
<dbReference type="AlphaFoldDB" id="U6C6P5"/>
<dbReference type="InterPro" id="IPR017452">
    <property type="entry name" value="GPCR_Rhodpsn_7TM"/>
</dbReference>
<keyword evidence="14 16" id="KW-0807">Transducer</keyword>
<dbReference type="FunFam" id="1.20.1070.10:FF:000044">
    <property type="entry name" value="Opsin, ultraviolet-sensitive"/>
    <property type="match status" value="1"/>
</dbReference>
<sequence length="380" mass="42191">MEFFNGASYNTSSPVAMARMGLGAGAPRMLGWNVPTEDLVHIPQHWLKYQAPEAMQHYMLGFIYIFFMIASLIGNGLVIWIFCGARNLRTPSNMFVINLAICDFMMMLKTPIFIYNSFNLGFALGQTGCQVFSIMGSLSGIGAAATNAAIAYDRYSTIARPLDGKMSRGKAFLFILCIWAYVSPWVFLPATQTWGRYAPEGYLTACSFDYLTNTDENRFFVLVLFCVCYVLPMSLIVFFYSQIVSHVVHHEKALRDQAKKMNVESLRSNQQQQSQSAEIRIAKAAITICFLFVASWTPYAVLALIGAFGDQSLLTPGVTMIPALTCKAVACIDPYVYAISHPRYRVELAKRLPFLAINEQAPSETVSTTTETTAATTPAE</sequence>
<dbReference type="GO" id="GO:0004930">
    <property type="term" value="F:G protein-coupled receptor activity"/>
    <property type="evidence" value="ECO:0007669"/>
    <property type="project" value="UniProtKB-KW"/>
</dbReference>
<keyword evidence="11" id="KW-1015">Disulfide bond</keyword>
<feature type="transmembrane region" description="Helical" evidence="17">
    <location>
        <begin position="130"/>
        <end position="150"/>
    </location>
</feature>
<keyword evidence="10 17" id="KW-0472">Membrane</keyword>
<feature type="transmembrane region" description="Helical" evidence="17">
    <location>
        <begin position="62"/>
        <end position="83"/>
    </location>
</feature>
<feature type="transmembrane region" description="Helical" evidence="17">
    <location>
        <begin position="320"/>
        <end position="340"/>
    </location>
</feature>
<evidence type="ECO:0000256" key="8">
    <source>
        <dbReference type="ARBA" id="ARBA00022991"/>
    </source>
</evidence>
<evidence type="ECO:0000256" key="4">
    <source>
        <dbReference type="ARBA" id="ARBA00022606"/>
    </source>
</evidence>
<feature type="transmembrane region" description="Helical" evidence="17">
    <location>
        <begin position="171"/>
        <end position="188"/>
    </location>
</feature>
<organism evidence="19">
    <name type="scientific">Nephotettix cincticeps</name>
    <name type="common">Green rice leafhopper</name>
    <name type="synonym">Selenocephalus cincticeps</name>
    <dbReference type="NCBI Taxonomy" id="94400"/>
    <lineage>
        <taxon>Eukaryota</taxon>
        <taxon>Metazoa</taxon>
        <taxon>Ecdysozoa</taxon>
        <taxon>Arthropoda</taxon>
        <taxon>Hexapoda</taxon>
        <taxon>Insecta</taxon>
        <taxon>Pterygota</taxon>
        <taxon>Neoptera</taxon>
        <taxon>Paraneoptera</taxon>
        <taxon>Hemiptera</taxon>
        <taxon>Auchenorrhyncha</taxon>
        <taxon>Membracoidea</taxon>
        <taxon>Cicadellidae</taxon>
        <taxon>Deltocephalinae</taxon>
        <taxon>Chiasmini</taxon>
        <taxon>Nephotettix</taxon>
    </lineage>
</organism>
<keyword evidence="9 16" id="KW-0297">G-protein coupled receptor</keyword>
<evidence type="ECO:0000256" key="6">
    <source>
        <dbReference type="ARBA" id="ARBA00022925"/>
    </source>
</evidence>
<dbReference type="InterPro" id="IPR000276">
    <property type="entry name" value="GPCR_Rhodpsn"/>
</dbReference>
<dbReference type="SUPFAM" id="SSF81321">
    <property type="entry name" value="Family A G protein-coupled receptor-like"/>
    <property type="match status" value="1"/>
</dbReference>
<keyword evidence="13" id="KW-0325">Glycoprotein</keyword>
<keyword evidence="4" id="KW-0716">Sensory transduction</keyword>
<dbReference type="InterPro" id="IPR050125">
    <property type="entry name" value="GPCR_opsins"/>
</dbReference>
<dbReference type="Gene3D" id="1.20.1070.10">
    <property type="entry name" value="Rhodopsin 7-helix transmembrane proteins"/>
    <property type="match status" value="1"/>
</dbReference>
<evidence type="ECO:0000256" key="15">
    <source>
        <dbReference type="ARBA" id="ARBA00023305"/>
    </source>
</evidence>
<accession>U6C6P5</accession>
<evidence type="ECO:0000256" key="5">
    <source>
        <dbReference type="ARBA" id="ARBA00022692"/>
    </source>
</evidence>
<dbReference type="PRINTS" id="PR00577">
    <property type="entry name" value="OPSINRH3RH4"/>
</dbReference>
<feature type="transmembrane region" description="Helical" evidence="17">
    <location>
        <begin position="284"/>
        <end position="308"/>
    </location>
</feature>
<evidence type="ECO:0000256" key="12">
    <source>
        <dbReference type="ARBA" id="ARBA00023170"/>
    </source>
</evidence>
<feature type="transmembrane region" description="Helical" evidence="17">
    <location>
        <begin position="219"/>
        <end position="240"/>
    </location>
</feature>
<dbReference type="GO" id="GO:0007602">
    <property type="term" value="P:phototransduction"/>
    <property type="evidence" value="ECO:0007669"/>
    <property type="project" value="UniProtKB-KW"/>
</dbReference>
<protein>
    <submittedName>
        <fullName evidence="19">UVopsin</fullName>
    </submittedName>
</protein>
<name>U6C6P5_NEPCI</name>
<dbReference type="GO" id="GO:0009881">
    <property type="term" value="F:photoreceptor activity"/>
    <property type="evidence" value="ECO:0007669"/>
    <property type="project" value="UniProtKB-KW"/>
</dbReference>
<evidence type="ECO:0000256" key="14">
    <source>
        <dbReference type="ARBA" id="ARBA00023224"/>
    </source>
</evidence>
<feature type="domain" description="G-protein coupled receptors family 1 profile" evidence="18">
    <location>
        <begin position="74"/>
        <end position="337"/>
    </location>
</feature>
<dbReference type="EMBL" id="AB761158">
    <property type="protein sequence ID" value="BAO03866.1"/>
    <property type="molecule type" value="mRNA"/>
</dbReference>